<comment type="caution">
    <text evidence="1">The sequence shown here is derived from an EMBL/GenBank/DDBJ whole genome shotgun (WGS) entry which is preliminary data.</text>
</comment>
<organism evidence="1 2">
    <name type="scientific">Cymbomonas tetramitiformis</name>
    <dbReference type="NCBI Taxonomy" id="36881"/>
    <lineage>
        <taxon>Eukaryota</taxon>
        <taxon>Viridiplantae</taxon>
        <taxon>Chlorophyta</taxon>
        <taxon>Pyramimonadophyceae</taxon>
        <taxon>Pyramimonadales</taxon>
        <taxon>Pyramimonadaceae</taxon>
        <taxon>Cymbomonas</taxon>
    </lineage>
</organism>
<keyword evidence="2" id="KW-1185">Reference proteome</keyword>
<sequence length="140" mass="16016">MGYDSRMRKRDVEPCLYFIRDKDLMVIILAYVDDYLVATDSKPWYDGFVAAFHSNRPDIMAAASILSRFTATYGPSHFVALKQVVRNMYMRELIKDKETEALYTGTTDNTADIMTKPLALPIFHVHREPLGVMNLSTDKA</sequence>
<accession>A0AAE0LBH3</accession>
<name>A0AAE0LBH3_9CHLO</name>
<gene>
    <name evidence="1" type="ORF">CYMTET_13150</name>
</gene>
<evidence type="ECO:0000313" key="2">
    <source>
        <dbReference type="Proteomes" id="UP001190700"/>
    </source>
</evidence>
<dbReference type="AlphaFoldDB" id="A0AAE0LBH3"/>
<evidence type="ECO:0000313" key="1">
    <source>
        <dbReference type="EMBL" id="KAK3278942.1"/>
    </source>
</evidence>
<proteinExistence type="predicted"/>
<reference evidence="1 2" key="1">
    <citation type="journal article" date="2015" name="Genome Biol. Evol.">
        <title>Comparative Genomics of a Bacterivorous Green Alga Reveals Evolutionary Causalities and Consequences of Phago-Mixotrophic Mode of Nutrition.</title>
        <authorList>
            <person name="Burns J.A."/>
            <person name="Paasch A."/>
            <person name="Narechania A."/>
            <person name="Kim E."/>
        </authorList>
    </citation>
    <scope>NUCLEOTIDE SEQUENCE [LARGE SCALE GENOMIC DNA]</scope>
    <source>
        <strain evidence="1 2">PLY_AMNH</strain>
    </source>
</reference>
<protein>
    <recommendedName>
        <fullName evidence="3">Reverse transcriptase Ty1/copia-type domain-containing protein</fullName>
    </recommendedName>
</protein>
<evidence type="ECO:0008006" key="3">
    <source>
        <dbReference type="Google" id="ProtNLM"/>
    </source>
</evidence>
<dbReference type="Proteomes" id="UP001190700">
    <property type="component" value="Unassembled WGS sequence"/>
</dbReference>
<dbReference type="EMBL" id="LGRX02005212">
    <property type="protein sequence ID" value="KAK3278942.1"/>
    <property type="molecule type" value="Genomic_DNA"/>
</dbReference>